<dbReference type="EMBL" id="UINC01034086">
    <property type="protein sequence ID" value="SVB24372.1"/>
    <property type="molecule type" value="Genomic_DNA"/>
</dbReference>
<organism evidence="1">
    <name type="scientific">marine metagenome</name>
    <dbReference type="NCBI Taxonomy" id="408172"/>
    <lineage>
        <taxon>unclassified sequences</taxon>
        <taxon>metagenomes</taxon>
        <taxon>ecological metagenomes</taxon>
    </lineage>
</organism>
<proteinExistence type="predicted"/>
<dbReference type="SUPFAM" id="SSF48452">
    <property type="entry name" value="TPR-like"/>
    <property type="match status" value="1"/>
</dbReference>
<reference evidence="1" key="1">
    <citation type="submission" date="2018-05" db="EMBL/GenBank/DDBJ databases">
        <authorList>
            <person name="Lanie J.A."/>
            <person name="Ng W.-L."/>
            <person name="Kazmierczak K.M."/>
            <person name="Andrzejewski T.M."/>
            <person name="Davidsen T.M."/>
            <person name="Wayne K.J."/>
            <person name="Tettelin H."/>
            <person name="Glass J.I."/>
            <person name="Rusch D."/>
            <person name="Podicherti R."/>
            <person name="Tsui H.-C.T."/>
            <person name="Winkler M.E."/>
        </authorList>
    </citation>
    <scope>NUCLEOTIDE SEQUENCE</scope>
</reference>
<evidence type="ECO:0000313" key="1">
    <source>
        <dbReference type="EMBL" id="SVB24372.1"/>
    </source>
</evidence>
<dbReference type="Gene3D" id="1.25.40.10">
    <property type="entry name" value="Tetratricopeptide repeat domain"/>
    <property type="match status" value="1"/>
</dbReference>
<protein>
    <submittedName>
        <fullName evidence="1">Uncharacterized protein</fullName>
    </submittedName>
</protein>
<gene>
    <name evidence="1" type="ORF">METZ01_LOCUS177226</name>
</gene>
<sequence length="97" mass="11165">MNEETSPKDISIAQAISFMRSNRPLRTEELCRDYLSKNPGCTEHLRLLSHALMKQNRLTEAEEKLRFAISLSPNYPQLHEDLGSVFAMQSRFDEAIP</sequence>
<dbReference type="Pfam" id="PF13414">
    <property type="entry name" value="TPR_11"/>
    <property type="match status" value="1"/>
</dbReference>
<dbReference type="AlphaFoldDB" id="A0A382CEZ6"/>
<accession>A0A382CEZ6</accession>
<feature type="non-terminal residue" evidence="1">
    <location>
        <position position="97"/>
    </location>
</feature>
<name>A0A382CEZ6_9ZZZZ</name>
<dbReference type="InterPro" id="IPR011990">
    <property type="entry name" value="TPR-like_helical_dom_sf"/>
</dbReference>